<dbReference type="Proteomes" id="UP000694413">
    <property type="component" value="Unassembled WGS sequence"/>
</dbReference>
<accession>A0A8D2M771</accession>
<evidence type="ECO:0000256" key="1">
    <source>
        <dbReference type="SAM" id="MobiDB-lite"/>
    </source>
</evidence>
<dbReference type="Ensembl" id="ENSZALT00000005057.1">
    <property type="protein sequence ID" value="ENSZALP00000003108.1"/>
    <property type="gene ID" value="ENSZALG00000003185.1"/>
</dbReference>
<proteinExistence type="predicted"/>
<protein>
    <submittedName>
        <fullName evidence="2">Uncharacterized protein</fullName>
    </submittedName>
</protein>
<keyword evidence="3" id="KW-1185">Reference proteome</keyword>
<reference evidence="2" key="1">
    <citation type="submission" date="2025-08" db="UniProtKB">
        <authorList>
            <consortium name="Ensembl"/>
        </authorList>
    </citation>
    <scope>IDENTIFICATION</scope>
</reference>
<reference evidence="2" key="2">
    <citation type="submission" date="2025-09" db="UniProtKB">
        <authorList>
            <consortium name="Ensembl"/>
        </authorList>
    </citation>
    <scope>IDENTIFICATION</scope>
</reference>
<dbReference type="AlphaFoldDB" id="A0A8D2M771"/>
<feature type="region of interest" description="Disordered" evidence="1">
    <location>
        <begin position="89"/>
        <end position="142"/>
    </location>
</feature>
<organism evidence="2 3">
    <name type="scientific">Zonotrichia albicollis</name>
    <name type="common">White-throated sparrow</name>
    <name type="synonym">Fringilla albicollis</name>
    <dbReference type="NCBI Taxonomy" id="44394"/>
    <lineage>
        <taxon>Eukaryota</taxon>
        <taxon>Metazoa</taxon>
        <taxon>Chordata</taxon>
        <taxon>Craniata</taxon>
        <taxon>Vertebrata</taxon>
        <taxon>Euteleostomi</taxon>
        <taxon>Archelosauria</taxon>
        <taxon>Archosauria</taxon>
        <taxon>Dinosauria</taxon>
        <taxon>Saurischia</taxon>
        <taxon>Theropoda</taxon>
        <taxon>Coelurosauria</taxon>
        <taxon>Aves</taxon>
        <taxon>Neognathae</taxon>
        <taxon>Neoaves</taxon>
        <taxon>Telluraves</taxon>
        <taxon>Australaves</taxon>
        <taxon>Passeriformes</taxon>
        <taxon>Passerellidae</taxon>
        <taxon>Zonotrichia</taxon>
    </lineage>
</organism>
<name>A0A8D2M771_ZONAL</name>
<evidence type="ECO:0000313" key="2">
    <source>
        <dbReference type="Ensembl" id="ENSZALP00000003108.1"/>
    </source>
</evidence>
<evidence type="ECO:0000313" key="3">
    <source>
        <dbReference type="Proteomes" id="UP000694413"/>
    </source>
</evidence>
<feature type="compositionally biased region" description="Low complexity" evidence="1">
    <location>
        <begin position="124"/>
        <end position="133"/>
    </location>
</feature>
<sequence length="166" mass="17138">QLQSTLPKTLQCLPSNKQSATTSTFISTLLICHTCNRRQAQSRGQPLYSGAVSAAHGPPAARRCPLSCAELGGLKGLIPPGLLCAAPAARHGPARPGTSPPQGRPGAGAAPAGRWRPGRPARPSPRAGLAWPGAPGPQPAPSAAEVVLRGWPLVICVCWVSSFIFY</sequence>